<dbReference type="Gene3D" id="1.25.10.10">
    <property type="entry name" value="Leucine-rich Repeat Variant"/>
    <property type="match status" value="1"/>
</dbReference>
<evidence type="ECO:0000313" key="8">
    <source>
        <dbReference type="EMBL" id="CAH0725751.1"/>
    </source>
</evidence>
<keyword evidence="2" id="KW-0813">Transport</keyword>
<sequence length="381" mass="44159">MHRGVEELLEITLRDLFSGKAEKVSAELEHAEQVMLEHEKQHFSDKHTKHHKDKHAGDKDKEEKYSSLYTSFDVLKSHEDWLPGFHKNNDYIQSVARCLQMMLRVDEYRFAFLSVDGISTLLSILASRVNFQVQYQLVFCLWVLTFNPLLAEKMNKFNAIPILADILSDSVKEKVTRIVLAVFRNLIEKPEDQQVAKEHCIAMVQCKVLKQLSILEQKRSDDEDIMNDVDFLNERLQASVQDLSSFDQYATEVKSGRLEWSPVHKSAKFWRENAARLNERGQELLRTLVHLLERSRDPVVLAVACYDVGEYVRHYPRGKHIIEQLGGKQRVMYLLSHEDPNVRYEALLAVQKLMVHNWEYLGKQLEKEIDKQGGTAVGAKA</sequence>
<evidence type="ECO:0000259" key="7">
    <source>
        <dbReference type="Pfam" id="PF11698"/>
    </source>
</evidence>
<dbReference type="OrthoDB" id="10263554at2759"/>
<dbReference type="Pfam" id="PF03224">
    <property type="entry name" value="V-ATPase_H_N"/>
    <property type="match status" value="1"/>
</dbReference>
<dbReference type="PANTHER" id="PTHR10698:SF0">
    <property type="entry name" value="V-TYPE PROTON ATPASE SUBUNIT H"/>
    <property type="match status" value="1"/>
</dbReference>
<accession>A0A8J9USS8</accession>
<evidence type="ECO:0000256" key="6">
    <source>
        <dbReference type="SAM" id="MobiDB-lite"/>
    </source>
</evidence>
<feature type="domain" description="ATPase V1 complex subunit H C-terminal" evidence="7">
    <location>
        <begin position="243"/>
        <end position="358"/>
    </location>
</feature>
<name>A0A8J9USS8_9NEOP</name>
<evidence type="ECO:0000256" key="2">
    <source>
        <dbReference type="ARBA" id="ARBA00022448"/>
    </source>
</evidence>
<dbReference type="GO" id="GO:0000221">
    <property type="term" value="C:vacuolar proton-transporting V-type ATPase, V1 domain"/>
    <property type="evidence" value="ECO:0007669"/>
    <property type="project" value="InterPro"/>
</dbReference>
<dbReference type="PANTHER" id="PTHR10698">
    <property type="entry name" value="V-TYPE PROTON ATPASE SUBUNIT H"/>
    <property type="match status" value="1"/>
</dbReference>
<dbReference type="Proteomes" id="UP000838878">
    <property type="component" value="Chromosome 5"/>
</dbReference>
<keyword evidence="4" id="KW-0406">Ion transport</keyword>
<dbReference type="Pfam" id="PF11698">
    <property type="entry name" value="V-ATPase_H_C"/>
    <property type="match status" value="1"/>
</dbReference>
<dbReference type="FunFam" id="1.25.40.150:FF:000001">
    <property type="entry name" value="V-type proton ATPase subunit H"/>
    <property type="match status" value="1"/>
</dbReference>
<evidence type="ECO:0000256" key="4">
    <source>
        <dbReference type="ARBA" id="ARBA00023065"/>
    </source>
</evidence>
<evidence type="ECO:0000256" key="5">
    <source>
        <dbReference type="ARBA" id="ARBA00046225"/>
    </source>
</evidence>
<evidence type="ECO:0000256" key="3">
    <source>
        <dbReference type="ARBA" id="ARBA00022781"/>
    </source>
</evidence>
<dbReference type="SUPFAM" id="SSF48371">
    <property type="entry name" value="ARM repeat"/>
    <property type="match status" value="1"/>
</dbReference>
<gene>
    <name evidence="8" type="ORF">BINO364_LOCUS11300</name>
</gene>
<protein>
    <recommendedName>
        <fullName evidence="7">ATPase V1 complex subunit H C-terminal domain-containing protein</fullName>
    </recommendedName>
</protein>
<keyword evidence="9" id="KW-1185">Reference proteome</keyword>
<comment type="similarity">
    <text evidence="1">Belongs to the V-ATPase H subunit family.</text>
</comment>
<reference evidence="8" key="1">
    <citation type="submission" date="2021-12" db="EMBL/GenBank/DDBJ databases">
        <authorList>
            <person name="Martin H S."/>
        </authorList>
    </citation>
    <scope>NUCLEOTIDE SEQUENCE</scope>
</reference>
<dbReference type="InterPro" id="IPR038497">
    <property type="entry name" value="ATPase_V1-cplx_hsu_C_sf"/>
</dbReference>
<feature type="region of interest" description="Disordered" evidence="6">
    <location>
        <begin position="39"/>
        <end position="61"/>
    </location>
</feature>
<dbReference type="InterPro" id="IPR011987">
    <property type="entry name" value="ATPase_V1-cplx_hsu_C"/>
</dbReference>
<organism evidence="8 9">
    <name type="scientific">Brenthis ino</name>
    <name type="common">lesser marbled fritillary</name>
    <dbReference type="NCBI Taxonomy" id="405034"/>
    <lineage>
        <taxon>Eukaryota</taxon>
        <taxon>Metazoa</taxon>
        <taxon>Ecdysozoa</taxon>
        <taxon>Arthropoda</taxon>
        <taxon>Hexapoda</taxon>
        <taxon>Insecta</taxon>
        <taxon>Pterygota</taxon>
        <taxon>Neoptera</taxon>
        <taxon>Endopterygota</taxon>
        <taxon>Lepidoptera</taxon>
        <taxon>Glossata</taxon>
        <taxon>Ditrysia</taxon>
        <taxon>Papilionoidea</taxon>
        <taxon>Nymphalidae</taxon>
        <taxon>Heliconiinae</taxon>
        <taxon>Argynnini</taxon>
        <taxon>Brenthis</taxon>
    </lineage>
</organism>
<comment type="function">
    <text evidence="5">Subunit of the V1 complex of vacuolar(H+)-ATPase (V-ATPase), a multisubunit enzyme composed of a peripheral complex (V1) that hydrolyzes ATP and a membrane integral complex (V0) that translocates protons. V-ATPase is responsible for acidifying and maintaining the pH of intracellular compartments and in some cell types, is targeted to the plasma membrane, where it is responsible for acidifying the extracellular environment. Subunit H is essential for V-ATPase activity, but not for the assembly of the complex.</text>
</comment>
<dbReference type="InterPro" id="IPR016024">
    <property type="entry name" value="ARM-type_fold"/>
</dbReference>
<keyword evidence="3" id="KW-0375">Hydrogen ion transport</keyword>
<dbReference type="EMBL" id="OV170225">
    <property type="protein sequence ID" value="CAH0725751.1"/>
    <property type="molecule type" value="Genomic_DNA"/>
</dbReference>
<dbReference type="InterPro" id="IPR004908">
    <property type="entry name" value="ATPase_V1-cplx_hsu"/>
</dbReference>
<evidence type="ECO:0000256" key="1">
    <source>
        <dbReference type="ARBA" id="ARBA00008613"/>
    </source>
</evidence>
<feature type="non-terminal residue" evidence="8">
    <location>
        <position position="381"/>
    </location>
</feature>
<dbReference type="InterPro" id="IPR011989">
    <property type="entry name" value="ARM-like"/>
</dbReference>
<dbReference type="GO" id="GO:0005765">
    <property type="term" value="C:lysosomal membrane"/>
    <property type="evidence" value="ECO:0007669"/>
    <property type="project" value="TreeGrafter"/>
</dbReference>
<dbReference type="AlphaFoldDB" id="A0A8J9USS8"/>
<proteinExistence type="inferred from homology"/>
<dbReference type="Gene3D" id="1.25.40.150">
    <property type="entry name" value="V-type ATPase, subunit H, C-terminal domain"/>
    <property type="match status" value="1"/>
</dbReference>
<dbReference type="GO" id="GO:0046961">
    <property type="term" value="F:proton-transporting ATPase activity, rotational mechanism"/>
    <property type="evidence" value="ECO:0007669"/>
    <property type="project" value="InterPro"/>
</dbReference>
<evidence type="ECO:0000313" key="9">
    <source>
        <dbReference type="Proteomes" id="UP000838878"/>
    </source>
</evidence>